<evidence type="ECO:0000256" key="1">
    <source>
        <dbReference type="ARBA" id="ARBA00005417"/>
    </source>
</evidence>
<dbReference type="InterPro" id="IPR013611">
    <property type="entry name" value="Transp-assoc_OB_typ2"/>
</dbReference>
<dbReference type="Proteomes" id="UP001152604">
    <property type="component" value="Unassembled WGS sequence"/>
</dbReference>
<evidence type="ECO:0000313" key="7">
    <source>
        <dbReference type="Proteomes" id="UP001152604"/>
    </source>
</evidence>
<dbReference type="PROSITE" id="PS50893">
    <property type="entry name" value="ABC_TRANSPORTER_2"/>
    <property type="match status" value="1"/>
</dbReference>
<feature type="domain" description="ABC transporter" evidence="5">
    <location>
        <begin position="2"/>
        <end position="134"/>
    </location>
</feature>
<dbReference type="Pfam" id="PF08402">
    <property type="entry name" value="TOBE_2"/>
    <property type="match status" value="1"/>
</dbReference>
<dbReference type="SUPFAM" id="SSF50331">
    <property type="entry name" value="MOP-like"/>
    <property type="match status" value="1"/>
</dbReference>
<feature type="compositionally biased region" description="Basic and acidic residues" evidence="4">
    <location>
        <begin position="256"/>
        <end position="275"/>
    </location>
</feature>
<dbReference type="Pfam" id="PF00005">
    <property type="entry name" value="ABC_tran"/>
    <property type="match status" value="1"/>
</dbReference>
<reference evidence="6" key="1">
    <citation type="submission" date="2022-03" db="EMBL/GenBank/DDBJ databases">
        <authorList>
            <person name="Brunel B."/>
        </authorList>
    </citation>
    <scope>NUCLEOTIDE SEQUENCE</scope>
    <source>
        <strain evidence="6">STM4922sample</strain>
    </source>
</reference>
<evidence type="ECO:0000256" key="2">
    <source>
        <dbReference type="ARBA" id="ARBA00022741"/>
    </source>
</evidence>
<dbReference type="InterPro" id="IPR008995">
    <property type="entry name" value="Mo/tungstate-bd_C_term_dom"/>
</dbReference>
<dbReference type="PANTHER" id="PTHR43875:SF10">
    <property type="entry name" value="BLL2173 PROTEIN"/>
    <property type="match status" value="1"/>
</dbReference>
<feature type="region of interest" description="Disordered" evidence="4">
    <location>
        <begin position="230"/>
        <end position="275"/>
    </location>
</feature>
<keyword evidence="2" id="KW-0547">Nucleotide-binding</keyword>
<name>A0ABN8K9N0_9HYPH</name>
<dbReference type="PROSITE" id="PS00211">
    <property type="entry name" value="ABC_TRANSPORTER_1"/>
    <property type="match status" value="1"/>
</dbReference>
<dbReference type="Gene3D" id="2.40.50.100">
    <property type="match status" value="1"/>
</dbReference>
<comment type="similarity">
    <text evidence="1">Belongs to the ABC transporter superfamily.</text>
</comment>
<evidence type="ECO:0000259" key="5">
    <source>
        <dbReference type="PROSITE" id="PS50893"/>
    </source>
</evidence>
<dbReference type="Gene3D" id="3.40.50.300">
    <property type="entry name" value="P-loop containing nucleotide triphosphate hydrolases"/>
    <property type="match status" value="1"/>
</dbReference>
<dbReference type="InterPro" id="IPR027417">
    <property type="entry name" value="P-loop_NTPase"/>
</dbReference>
<dbReference type="PANTHER" id="PTHR43875">
    <property type="entry name" value="MALTODEXTRIN IMPORT ATP-BINDING PROTEIN MSMX"/>
    <property type="match status" value="1"/>
</dbReference>
<evidence type="ECO:0000313" key="6">
    <source>
        <dbReference type="EMBL" id="CAH2405367.1"/>
    </source>
</evidence>
<proteinExistence type="inferred from homology"/>
<evidence type="ECO:0000256" key="3">
    <source>
        <dbReference type="ARBA" id="ARBA00022840"/>
    </source>
</evidence>
<gene>
    <name evidence="6" type="ORF">MES4922_40206</name>
</gene>
<dbReference type="InterPro" id="IPR003439">
    <property type="entry name" value="ABC_transporter-like_ATP-bd"/>
</dbReference>
<organism evidence="6 7">
    <name type="scientific">Mesorhizobium ventifaucium</name>
    <dbReference type="NCBI Taxonomy" id="666020"/>
    <lineage>
        <taxon>Bacteria</taxon>
        <taxon>Pseudomonadati</taxon>
        <taxon>Pseudomonadota</taxon>
        <taxon>Alphaproteobacteria</taxon>
        <taxon>Hyphomicrobiales</taxon>
        <taxon>Phyllobacteriaceae</taxon>
        <taxon>Mesorhizobium</taxon>
    </lineage>
</organism>
<dbReference type="InterPro" id="IPR017871">
    <property type="entry name" value="ABC_transporter-like_CS"/>
</dbReference>
<dbReference type="InterPro" id="IPR047641">
    <property type="entry name" value="ABC_transpr_MalK/UgpC-like"/>
</dbReference>
<dbReference type="Gene3D" id="2.40.50.140">
    <property type="entry name" value="Nucleic acid-binding proteins"/>
    <property type="match status" value="1"/>
</dbReference>
<keyword evidence="7" id="KW-1185">Reference proteome</keyword>
<keyword evidence="3" id="KW-0067">ATP-binding</keyword>
<sequence>MLKNAPKAESEARVQRAAEILGLVPLLSRYPRQLSGGQRQRVAMGRAIVRDPQVFLFDEPLSNLDAKLRVQMRAEIKELHQRLKTTTIYVTHDQIEAMTMADKIVVMHDGLVEQIGRPLELYDRPHNLFVASFIGSPAMNLLRGEIGGDGAPSFQGAGGVSLPLNGAAGAARGTHVVLSIRREHLRLSDLGFPVEIVVVEPTGSELQTIGRTPGGQDIVANFRERHSFEPGETVRLAARPDPSIQQRNRTAPHRLNRTDCTNERETQGGNDHEVH</sequence>
<protein>
    <recommendedName>
        <fullName evidence="5">ABC transporter domain-containing protein</fullName>
    </recommendedName>
</protein>
<comment type="caution">
    <text evidence="6">The sequence shown here is derived from an EMBL/GenBank/DDBJ whole genome shotgun (WGS) entry which is preliminary data.</text>
</comment>
<dbReference type="EMBL" id="CAKXZS010000034">
    <property type="protein sequence ID" value="CAH2405367.1"/>
    <property type="molecule type" value="Genomic_DNA"/>
</dbReference>
<evidence type="ECO:0000256" key="4">
    <source>
        <dbReference type="SAM" id="MobiDB-lite"/>
    </source>
</evidence>
<dbReference type="SUPFAM" id="SSF52540">
    <property type="entry name" value="P-loop containing nucleoside triphosphate hydrolases"/>
    <property type="match status" value="1"/>
</dbReference>
<accession>A0ABN8K9N0</accession>
<dbReference type="InterPro" id="IPR012340">
    <property type="entry name" value="NA-bd_OB-fold"/>
</dbReference>